<evidence type="ECO:0000259" key="2">
    <source>
        <dbReference type="Pfam" id="PF06439"/>
    </source>
</evidence>
<dbReference type="Pfam" id="PF06439">
    <property type="entry name" value="3keto-disac_hyd"/>
    <property type="match status" value="1"/>
</dbReference>
<keyword evidence="4" id="KW-1185">Reference proteome</keyword>
<organism evidence="3 4">
    <name type="scientific">Formosa undariae</name>
    <dbReference type="NCBI Taxonomy" id="1325436"/>
    <lineage>
        <taxon>Bacteria</taxon>
        <taxon>Pseudomonadati</taxon>
        <taxon>Bacteroidota</taxon>
        <taxon>Flavobacteriia</taxon>
        <taxon>Flavobacteriales</taxon>
        <taxon>Flavobacteriaceae</taxon>
        <taxon>Formosa</taxon>
    </lineage>
</organism>
<protein>
    <submittedName>
        <fullName evidence="3">DUF1080 domain-containing protein</fullName>
    </submittedName>
</protein>
<accession>A0ABV5EZP3</accession>
<gene>
    <name evidence="3" type="ORF">ACFFVB_06165</name>
</gene>
<evidence type="ECO:0000313" key="4">
    <source>
        <dbReference type="Proteomes" id="UP001589605"/>
    </source>
</evidence>
<reference evidence="3 4" key="1">
    <citation type="submission" date="2024-09" db="EMBL/GenBank/DDBJ databases">
        <authorList>
            <person name="Sun Q."/>
            <person name="Mori K."/>
        </authorList>
    </citation>
    <scope>NUCLEOTIDE SEQUENCE [LARGE SCALE GENOMIC DNA]</scope>
    <source>
        <strain evidence="3 4">CECT 8286</strain>
    </source>
</reference>
<feature type="signal peptide" evidence="1">
    <location>
        <begin position="1"/>
        <end position="22"/>
    </location>
</feature>
<sequence>MTIKTMFLSASLLFCMGVPLLAQDQSNSKVLDKDGFETLFNGKNFDGWYLKLRNGDDALAKKVFAIENDMVHVFNDAFPKEYELNTGENNTHGLFYTKKKYSKYILKFEYKWGSRVANNFERWQYDAGVYYHVTNDAVWPTGIEYQVRYDQTTKRNHTGDLIRPKDVKYDWYSAKDSETYLHPKEGGVLDTSKSWLHHATPTRNFKALDDQWNQCEIIVMGDVYTIHKLNGDIVNMAFNLNPSSGIIGFQSETAEIYYRNIKIKEFEEVIPAETFLE</sequence>
<keyword evidence="1" id="KW-0732">Signal</keyword>
<dbReference type="RefSeq" id="WP_382381841.1">
    <property type="nucleotide sequence ID" value="NZ_JBHMEZ010000003.1"/>
</dbReference>
<dbReference type="EMBL" id="JBHMEZ010000003">
    <property type="protein sequence ID" value="MFB9052661.1"/>
    <property type="molecule type" value="Genomic_DNA"/>
</dbReference>
<comment type="caution">
    <text evidence="3">The sequence shown here is derived from an EMBL/GenBank/DDBJ whole genome shotgun (WGS) entry which is preliminary data.</text>
</comment>
<proteinExistence type="predicted"/>
<evidence type="ECO:0000256" key="1">
    <source>
        <dbReference type="SAM" id="SignalP"/>
    </source>
</evidence>
<dbReference type="Gene3D" id="2.60.120.560">
    <property type="entry name" value="Exo-inulinase, domain 1"/>
    <property type="match status" value="1"/>
</dbReference>
<dbReference type="InterPro" id="IPR010496">
    <property type="entry name" value="AL/BT2_dom"/>
</dbReference>
<name>A0ABV5EZP3_9FLAO</name>
<feature type="domain" description="3-keto-alpha-glucoside-1,2-lyase/3-keto-2-hydroxy-glucal hydratase" evidence="2">
    <location>
        <begin position="35"/>
        <end position="264"/>
    </location>
</feature>
<dbReference type="Proteomes" id="UP001589605">
    <property type="component" value="Unassembled WGS sequence"/>
</dbReference>
<feature type="chain" id="PRO_5045257724" evidence="1">
    <location>
        <begin position="23"/>
        <end position="277"/>
    </location>
</feature>
<evidence type="ECO:0000313" key="3">
    <source>
        <dbReference type="EMBL" id="MFB9052661.1"/>
    </source>
</evidence>